<keyword evidence="8" id="KW-0445">Lipid transport</keyword>
<dbReference type="OrthoDB" id="6510177at2759"/>
<dbReference type="InterPro" id="IPR053958">
    <property type="entry name" value="HMGCR/SNAP/NPC1-like_SSD"/>
</dbReference>
<reference evidence="18" key="1">
    <citation type="submission" date="2021-06" db="EMBL/GenBank/DDBJ databases">
        <authorList>
            <person name="Kallberg Y."/>
            <person name="Tangrot J."/>
            <person name="Rosling A."/>
        </authorList>
    </citation>
    <scope>NUCLEOTIDE SEQUENCE</scope>
    <source>
        <strain evidence="18">UK204</strain>
    </source>
</reference>
<dbReference type="PANTHER" id="PTHR45727">
    <property type="entry name" value="NPC INTRACELLULAR CHOLESTEROL TRANSPORTER 1"/>
    <property type="match status" value="1"/>
</dbReference>
<keyword evidence="6 16" id="KW-0732">Signal</keyword>
<keyword evidence="5 15" id="KW-0812">Transmembrane</keyword>
<dbReference type="Pfam" id="PF22314">
    <property type="entry name" value="NPC1_MLD"/>
    <property type="match status" value="1"/>
</dbReference>
<feature type="transmembrane region" description="Helical" evidence="15">
    <location>
        <begin position="671"/>
        <end position="690"/>
    </location>
</feature>
<keyword evidence="4" id="KW-0153">Cholesterol metabolism</keyword>
<evidence type="ECO:0000256" key="13">
    <source>
        <dbReference type="ARBA" id="ARBA00023180"/>
    </source>
</evidence>
<dbReference type="EMBL" id="CAJVPQ010003539">
    <property type="protein sequence ID" value="CAG8630799.1"/>
    <property type="molecule type" value="Genomic_DNA"/>
</dbReference>
<dbReference type="InterPro" id="IPR000731">
    <property type="entry name" value="SSD"/>
</dbReference>
<dbReference type="GO" id="GO:0008203">
    <property type="term" value="P:cholesterol metabolic process"/>
    <property type="evidence" value="ECO:0007669"/>
    <property type="project" value="UniProtKB-KW"/>
</dbReference>
<evidence type="ECO:0000256" key="3">
    <source>
        <dbReference type="ARBA" id="ARBA00022448"/>
    </source>
</evidence>
<dbReference type="AlphaFoldDB" id="A0A9N9GUJ6"/>
<feature type="transmembrane region" description="Helical" evidence="15">
    <location>
        <begin position="1087"/>
        <end position="1108"/>
    </location>
</feature>
<evidence type="ECO:0000256" key="10">
    <source>
        <dbReference type="ARBA" id="ARBA00023136"/>
    </source>
</evidence>
<gene>
    <name evidence="18" type="ORF">FCALED_LOCUS10058</name>
</gene>
<keyword evidence="12" id="KW-1207">Sterol metabolism</keyword>
<dbReference type="Pfam" id="PF12349">
    <property type="entry name" value="Sterol-sensing"/>
    <property type="match status" value="1"/>
</dbReference>
<feature type="domain" description="SSD" evidence="17">
    <location>
        <begin position="554"/>
        <end position="721"/>
    </location>
</feature>
<proteinExistence type="inferred from homology"/>
<dbReference type="GO" id="GO:0016020">
    <property type="term" value="C:membrane"/>
    <property type="evidence" value="ECO:0007669"/>
    <property type="project" value="InterPro"/>
</dbReference>
<dbReference type="SUPFAM" id="SSF82866">
    <property type="entry name" value="Multidrug efflux transporter AcrB transmembrane domain"/>
    <property type="match status" value="2"/>
</dbReference>
<organism evidence="18 19">
    <name type="scientific">Funneliformis caledonium</name>
    <dbReference type="NCBI Taxonomy" id="1117310"/>
    <lineage>
        <taxon>Eukaryota</taxon>
        <taxon>Fungi</taxon>
        <taxon>Fungi incertae sedis</taxon>
        <taxon>Mucoromycota</taxon>
        <taxon>Glomeromycotina</taxon>
        <taxon>Glomeromycetes</taxon>
        <taxon>Glomerales</taxon>
        <taxon>Glomeraceae</taxon>
        <taxon>Funneliformis</taxon>
    </lineage>
</organism>
<evidence type="ECO:0000256" key="5">
    <source>
        <dbReference type="ARBA" id="ARBA00022692"/>
    </source>
</evidence>
<feature type="signal peptide" evidence="16">
    <location>
        <begin position="1"/>
        <end position="27"/>
    </location>
</feature>
<keyword evidence="11" id="KW-1015">Disulfide bond</keyword>
<keyword evidence="7 15" id="KW-1133">Transmembrane helix</keyword>
<keyword evidence="14" id="KW-0753">Steroid metabolism</keyword>
<feature type="transmembrane region" description="Helical" evidence="15">
    <location>
        <begin position="555"/>
        <end position="576"/>
    </location>
</feature>
<dbReference type="Proteomes" id="UP000789570">
    <property type="component" value="Unassembled WGS sequence"/>
</dbReference>
<comment type="caution">
    <text evidence="18">The sequence shown here is derived from an EMBL/GenBank/DDBJ whole genome shotgun (WGS) entry which is preliminary data.</text>
</comment>
<feature type="transmembrane region" description="Helical" evidence="15">
    <location>
        <begin position="1128"/>
        <end position="1153"/>
    </location>
</feature>
<keyword evidence="9" id="KW-0443">Lipid metabolism</keyword>
<evidence type="ECO:0000256" key="6">
    <source>
        <dbReference type="ARBA" id="ARBA00022729"/>
    </source>
</evidence>
<name>A0A9N9GUJ6_9GLOM</name>
<dbReference type="Gene3D" id="1.20.1640.10">
    <property type="entry name" value="Multidrug efflux transporter AcrB transmembrane domain"/>
    <property type="match status" value="2"/>
</dbReference>
<evidence type="ECO:0000256" key="4">
    <source>
        <dbReference type="ARBA" id="ARBA00022548"/>
    </source>
</evidence>
<feature type="transmembrane region" description="Helical" evidence="15">
    <location>
        <begin position="696"/>
        <end position="721"/>
    </location>
</feature>
<evidence type="ECO:0000313" key="18">
    <source>
        <dbReference type="EMBL" id="CAG8630799.1"/>
    </source>
</evidence>
<evidence type="ECO:0000256" key="14">
    <source>
        <dbReference type="ARBA" id="ARBA00023221"/>
    </source>
</evidence>
<evidence type="ECO:0000256" key="7">
    <source>
        <dbReference type="ARBA" id="ARBA00022989"/>
    </source>
</evidence>
<keyword evidence="3" id="KW-0813">Transport</keyword>
<keyword evidence="19" id="KW-1185">Reference proteome</keyword>
<evidence type="ECO:0000259" key="17">
    <source>
        <dbReference type="PROSITE" id="PS50156"/>
    </source>
</evidence>
<keyword evidence="10 15" id="KW-0472">Membrane</keyword>
<feature type="chain" id="PRO_5040456747" evidence="16">
    <location>
        <begin position="28"/>
        <end position="1239"/>
    </location>
</feature>
<feature type="transmembrane region" description="Helical" evidence="15">
    <location>
        <begin position="242"/>
        <end position="262"/>
    </location>
</feature>
<accession>A0A9N9GUJ6</accession>
<dbReference type="InterPro" id="IPR004765">
    <property type="entry name" value="NPC1-like"/>
</dbReference>
<dbReference type="InterPro" id="IPR032190">
    <property type="entry name" value="NPC1_N"/>
</dbReference>
<comment type="subcellular location">
    <subcellularLocation>
        <location evidence="1">Endomembrane system</location>
        <topology evidence="1">Multi-pass membrane protein</topology>
    </subcellularLocation>
</comment>
<evidence type="ECO:0000256" key="12">
    <source>
        <dbReference type="ARBA" id="ARBA00023166"/>
    </source>
</evidence>
<feature type="transmembrane region" description="Helical" evidence="15">
    <location>
        <begin position="1165"/>
        <end position="1188"/>
    </location>
</feature>
<protein>
    <submittedName>
        <fullName evidence="18">7621_t:CDS:1</fullName>
    </submittedName>
</protein>
<dbReference type="PANTHER" id="PTHR45727:SF2">
    <property type="entry name" value="NPC INTRACELLULAR CHOLESTEROL TRANSPORTER 1"/>
    <property type="match status" value="1"/>
</dbReference>
<evidence type="ECO:0000256" key="2">
    <source>
        <dbReference type="ARBA" id="ARBA00005585"/>
    </source>
</evidence>
<dbReference type="GO" id="GO:0005319">
    <property type="term" value="F:lipid transporter activity"/>
    <property type="evidence" value="ECO:0007669"/>
    <property type="project" value="InterPro"/>
</dbReference>
<sequence>MKKLSIIPLALFGLVIWCSFTISTGLADYIHQEGYCVMRGQCGSKSFFGKQLNCPYNKPAVEPDEALRSKLIQICGSQFRNVPTCCDSKQLDDLSETCSPNQSTFLNVTSTGISSRNLPIVTSVDFFVDETHGKGFYDSCKDIKFAATNGYVMDFIGGGAKNYHDMLVYLGQERPIGSPFQIDFPLNDTSNIMLPYNDPPKRCNDTDINYRCSCVDCQSVCPSLEPTPEEKASCYVGSLTCWAFGIYLSYGILLFVAIVFFVNSYNSQKLDREGFERVALTDDDEDTLLNPERSLRRYALNALLQDYFYQQGYICAKYPWQTIGVAALIVSFATLGCSKFEVETDPVRLWVAPNSDSAIQKEIFDQNFGPFYRTQQIFISNKNSNQSVVNYDNLKNLFIIEREIREIKSPHTLQDLCFHPNGDACIVQSVAGYWQSDLDNFSEETWREEFISCTSAPTFCLPDFQQPLKPDMVLGGFENDEYINAKALVLTFVLNNSLNQSEIDASQEWEKSLREYLNKLKYNENDKVNTSQLHISYSTESSLEIELNKSTNTDIYTIALSYLVMFVYASFALGSFTSFQRIFIDSKFLLGISGIIIVLASVSTSVGIFSLLGIKVTLIIAEVIPFLVLAVGVDNIFILNHEFERLTLKSFGEESVEERIAKTLGRMGPSILLSALSETIAFGLGGIVTMPAVRNFALYAALAVWVDFSLQVTAFVAFLSLDAKRQEDDRIDCFPCVKVGAPERIDKEGLLQKWMRKYYAPFILNKKVRIAVIVFFISAFMFSLGLVPQIELGLDQRIAIPSDSYLVEYFNDLDDYFRIGPPVYFVAQGLNITTKEGQQTLCGRFSTCNQLSLANILEQERKRSQVSYIAEPTSVWIDDFLHWLNPSLEMCCRFKKGTDQKELCNGDDDEEDCEVCFKDREPHWNITMSGMPQGEEFLKYLDLWLKSSPDEYCPLAGKAAYADAIVNDSEKITIIASHFRTFHTALKSQKDYIAAYHSAHRICELINKENPSVQVFPYSIFYIFFEQYEHIVGLAVEIFILAFISIWFVTTLLLGSIWTGFIIVCHVIMIITDVLGIMSLWKVSLNAVSLVNLVICVGIGVEFCVHIARAFVVGGEGVDRDERAYRSIIDVGSSVFSGITLTKFWGILVLAFTRSKIFEVYYFRMYVSMVVSGALHGLVLLPVLLSLIGSEGVGSGEDFDYDIFDDEEMFGGRPIRRADNRMLVDDGGIESGESDADEL</sequence>
<dbReference type="GO" id="GO:0032934">
    <property type="term" value="F:sterol binding"/>
    <property type="evidence" value="ECO:0007669"/>
    <property type="project" value="TreeGrafter"/>
</dbReference>
<evidence type="ECO:0000256" key="1">
    <source>
        <dbReference type="ARBA" id="ARBA00004127"/>
    </source>
</evidence>
<evidence type="ECO:0000256" key="16">
    <source>
        <dbReference type="SAM" id="SignalP"/>
    </source>
</evidence>
<dbReference type="Pfam" id="PF16414">
    <property type="entry name" value="NPC1_N"/>
    <property type="match status" value="2"/>
</dbReference>
<evidence type="ECO:0000256" key="15">
    <source>
        <dbReference type="SAM" id="Phobius"/>
    </source>
</evidence>
<evidence type="ECO:0000256" key="9">
    <source>
        <dbReference type="ARBA" id="ARBA00023098"/>
    </source>
</evidence>
<feature type="transmembrane region" description="Helical" evidence="15">
    <location>
        <begin position="588"/>
        <end position="612"/>
    </location>
</feature>
<feature type="transmembrane region" description="Helical" evidence="15">
    <location>
        <begin position="618"/>
        <end position="639"/>
    </location>
</feature>
<evidence type="ECO:0000256" key="8">
    <source>
        <dbReference type="ARBA" id="ARBA00023055"/>
    </source>
</evidence>
<dbReference type="GO" id="GO:0012505">
    <property type="term" value="C:endomembrane system"/>
    <property type="evidence" value="ECO:0007669"/>
    <property type="project" value="UniProtKB-SubCell"/>
</dbReference>
<evidence type="ECO:0000313" key="19">
    <source>
        <dbReference type="Proteomes" id="UP000789570"/>
    </source>
</evidence>
<feature type="transmembrane region" description="Helical" evidence="15">
    <location>
        <begin position="768"/>
        <end position="787"/>
    </location>
</feature>
<keyword evidence="13" id="KW-0325">Glycoprotein</keyword>
<dbReference type="GO" id="GO:0015918">
    <property type="term" value="P:sterol transport"/>
    <property type="evidence" value="ECO:0007669"/>
    <property type="project" value="UniProtKB-ARBA"/>
</dbReference>
<evidence type="ECO:0000256" key="11">
    <source>
        <dbReference type="ARBA" id="ARBA00023157"/>
    </source>
</evidence>
<dbReference type="InterPro" id="IPR053956">
    <property type="entry name" value="NPC1_MLD"/>
</dbReference>
<dbReference type="NCBIfam" id="TIGR00917">
    <property type="entry name" value="2A060601"/>
    <property type="match status" value="1"/>
</dbReference>
<dbReference type="FunFam" id="1.20.1640.10:FF:000008">
    <property type="entry name" value="NPC intracellular cholesterol transporter 1"/>
    <property type="match status" value="1"/>
</dbReference>
<dbReference type="FunFam" id="1.20.1640.10:FF:000029">
    <property type="entry name" value="Putative Patched sphingolipid transporter"/>
    <property type="match status" value="1"/>
</dbReference>
<comment type="similarity">
    <text evidence="2">Belongs to the patched family.</text>
</comment>
<dbReference type="PROSITE" id="PS50156">
    <property type="entry name" value="SSD"/>
    <property type="match status" value="1"/>
</dbReference>